<evidence type="ECO:0008006" key="4">
    <source>
        <dbReference type="Google" id="ProtNLM"/>
    </source>
</evidence>
<proteinExistence type="predicted"/>
<feature type="transmembrane region" description="Helical" evidence="1">
    <location>
        <begin position="89"/>
        <end position="113"/>
    </location>
</feature>
<dbReference type="EMBL" id="JACOFT010000009">
    <property type="protein sequence ID" value="MBC3813235.1"/>
    <property type="molecule type" value="Genomic_DNA"/>
</dbReference>
<gene>
    <name evidence="2" type="ORF">H8K26_17480</name>
</gene>
<reference evidence="2 3" key="1">
    <citation type="submission" date="2020-08" db="EMBL/GenBank/DDBJ databases">
        <title>Novel species isolated from subtropical streams in China.</title>
        <authorList>
            <person name="Lu H."/>
        </authorList>
    </citation>
    <scope>NUCLEOTIDE SEQUENCE [LARGE SCALE GENOMIC DNA]</scope>
    <source>
        <strain evidence="2 3">CCTCC AB 2015119</strain>
    </source>
</reference>
<protein>
    <recommendedName>
        <fullName evidence="4">Tripartite tricarboxylate transporter TctB family protein</fullName>
    </recommendedName>
</protein>
<keyword evidence="1" id="KW-0472">Membrane</keyword>
<accession>A0ABR6XKS9</accession>
<keyword evidence="1" id="KW-1133">Transmembrane helix</keyword>
<feature type="transmembrane region" description="Helical" evidence="1">
    <location>
        <begin position="6"/>
        <end position="26"/>
    </location>
</feature>
<evidence type="ECO:0000313" key="2">
    <source>
        <dbReference type="EMBL" id="MBC3813235.1"/>
    </source>
</evidence>
<dbReference type="Proteomes" id="UP000637632">
    <property type="component" value="Unassembled WGS sequence"/>
</dbReference>
<name>A0ABR6XKS9_9BURK</name>
<evidence type="ECO:0000256" key="1">
    <source>
        <dbReference type="SAM" id="Phobius"/>
    </source>
</evidence>
<sequence>MPPIARFIIFILVSMVVFFWLIRFSLRQRESKPEARSLMRVMAIVVVGGMLFAKYGNNMGLPWWIYYTIPALATLLLPPVVFRMSVSELRLYLILALFSSPMIHVMFSLVLGWKEYMPFIPVPSLRELLS</sequence>
<feature type="transmembrane region" description="Helical" evidence="1">
    <location>
        <begin position="38"/>
        <end position="57"/>
    </location>
</feature>
<evidence type="ECO:0000313" key="3">
    <source>
        <dbReference type="Proteomes" id="UP000637632"/>
    </source>
</evidence>
<organism evidence="2 3">
    <name type="scientific">Undibacterium aquatile</name>
    <dbReference type="NCBI Taxonomy" id="1537398"/>
    <lineage>
        <taxon>Bacteria</taxon>
        <taxon>Pseudomonadati</taxon>
        <taxon>Pseudomonadota</taxon>
        <taxon>Betaproteobacteria</taxon>
        <taxon>Burkholderiales</taxon>
        <taxon>Oxalobacteraceae</taxon>
        <taxon>Undibacterium</taxon>
    </lineage>
</organism>
<comment type="caution">
    <text evidence="2">The sequence shown here is derived from an EMBL/GenBank/DDBJ whole genome shotgun (WGS) entry which is preliminary data.</text>
</comment>
<feature type="transmembrane region" description="Helical" evidence="1">
    <location>
        <begin position="63"/>
        <end position="82"/>
    </location>
</feature>
<keyword evidence="3" id="KW-1185">Reference proteome</keyword>
<dbReference type="RefSeq" id="WP_190481322.1">
    <property type="nucleotide sequence ID" value="NZ_JACOFT010000009.1"/>
</dbReference>
<keyword evidence="1" id="KW-0812">Transmembrane</keyword>